<feature type="compositionally biased region" description="Acidic residues" evidence="2">
    <location>
        <begin position="420"/>
        <end position="432"/>
    </location>
</feature>
<dbReference type="Proteomes" id="UP000823561">
    <property type="component" value="Chromosome 7"/>
</dbReference>
<evidence type="ECO:0000256" key="2">
    <source>
        <dbReference type="SAM" id="MobiDB-lite"/>
    </source>
</evidence>
<feature type="coiled-coil region" evidence="1">
    <location>
        <begin position="87"/>
        <end position="142"/>
    </location>
</feature>
<evidence type="ECO:0000256" key="1">
    <source>
        <dbReference type="SAM" id="Coils"/>
    </source>
</evidence>
<comment type="caution">
    <text evidence="3">The sequence shown here is derived from an EMBL/GenBank/DDBJ whole genome shotgun (WGS) entry which is preliminary data.</text>
</comment>
<feature type="region of interest" description="Disordered" evidence="2">
    <location>
        <begin position="1"/>
        <end position="27"/>
    </location>
</feature>
<feature type="region of interest" description="Disordered" evidence="2">
    <location>
        <begin position="644"/>
        <end position="677"/>
    </location>
</feature>
<name>A0AAV6GXP9_9TELE</name>
<feature type="region of interest" description="Disordered" evidence="2">
    <location>
        <begin position="419"/>
        <end position="478"/>
    </location>
</feature>
<proteinExistence type="predicted"/>
<reference evidence="3" key="1">
    <citation type="submission" date="2020-10" db="EMBL/GenBank/DDBJ databases">
        <title>Chromosome-scale genome assembly of the Allis shad, Alosa alosa.</title>
        <authorList>
            <person name="Margot Z."/>
            <person name="Christophe K."/>
            <person name="Cabau C."/>
            <person name="Louis A."/>
            <person name="Berthelot C."/>
            <person name="Parey E."/>
            <person name="Roest Crollius H."/>
            <person name="Montfort J."/>
            <person name="Robinson-Rechavi M."/>
            <person name="Bucao C."/>
            <person name="Bouchez O."/>
            <person name="Gislard M."/>
            <person name="Lluch J."/>
            <person name="Milhes M."/>
            <person name="Lampietro C."/>
            <person name="Lopez Roques C."/>
            <person name="Donnadieu C."/>
            <person name="Braasch I."/>
            <person name="Desvignes T."/>
            <person name="Postlethwait J."/>
            <person name="Bobe J."/>
            <person name="Guiguen Y."/>
        </authorList>
    </citation>
    <scope>NUCLEOTIDE SEQUENCE</scope>
    <source>
        <strain evidence="3">M-15738</strain>
        <tissue evidence="3">Blood</tissue>
    </source>
</reference>
<keyword evidence="1" id="KW-0175">Coiled coil</keyword>
<feature type="region of interest" description="Disordered" evidence="2">
    <location>
        <begin position="214"/>
        <end position="235"/>
    </location>
</feature>
<dbReference type="EMBL" id="JADWDJ010000007">
    <property type="protein sequence ID" value="KAG5277736.1"/>
    <property type="molecule type" value="Genomic_DNA"/>
</dbReference>
<dbReference type="Pfam" id="PF05557">
    <property type="entry name" value="MAD"/>
    <property type="match status" value="1"/>
</dbReference>
<keyword evidence="4" id="KW-1185">Reference proteome</keyword>
<protein>
    <recommendedName>
        <fullName evidence="5">DUF4806 domain-containing protein</fullName>
    </recommendedName>
</protein>
<dbReference type="InterPro" id="IPR008672">
    <property type="entry name" value="Mad1"/>
</dbReference>
<dbReference type="GO" id="GO:0007094">
    <property type="term" value="P:mitotic spindle assembly checkpoint signaling"/>
    <property type="evidence" value="ECO:0007669"/>
    <property type="project" value="InterPro"/>
</dbReference>
<evidence type="ECO:0000313" key="4">
    <source>
        <dbReference type="Proteomes" id="UP000823561"/>
    </source>
</evidence>
<sequence>MLQCSTSRLKRMHPSNHTDSARLEGVGTKKMSELGQHMDTRRQACIDLEKATRCITQALQHEIGRNQELCVLIYRLEEKEAEISGSLTEQVESNKELKLKVVELQKDLEEKHKSMTQANQTVVLLKKELRELRQQRQSQQSNRTVQDVNEWLQGEESQIRQIRIPSSPLQLDELTAAEEPLVCSEQLMSSDSQIPLVSPDGQIPLVSPDGRIPLVSPDGQIPPVSGIKEENADNGYEECSQYERTEPRTERTQTTYSAADIKSEQIQTSLVSSDGQMLLEAAVSDDEEYGHSVKRRRNGSSATDQTMNPSTEIKAEQMFQVVEFHKENPITVAVVVKSWIAATSEGQICYWPPSKASKKVKRAVAPDKDRWQKRPVRMVPHTPTNEYMKALHWARMAETQCSVESNSGVDKRTSVVYVEDTSDSSTTDDEDQPVPRLSHQALAPPPPPPPQPRSQQHDSGLSLNGLPTPSGSSSLACEFTDTAGQTGDIKQLMAMMTSFQTRVLAKIDQVLETKQELIRLVCAAATSAPASNLLPGPCATQEDLDALCVRILTEDDFQKQLVSVLCLDSSKRLGMTVRRMMTRLGTRELWSAYSMRGRKKKACFADLPLLQMVTMACTTCHPEVKIADVEKEVADFLKHAPFKKGGTGKSGASAPEQHHQHSPSPRCPSPTQTMLLF</sequence>
<evidence type="ECO:0008006" key="5">
    <source>
        <dbReference type="Google" id="ProtNLM"/>
    </source>
</evidence>
<evidence type="ECO:0000313" key="3">
    <source>
        <dbReference type="EMBL" id="KAG5277736.1"/>
    </source>
</evidence>
<dbReference type="AlphaFoldDB" id="A0AAV6GXP9"/>
<feature type="compositionally biased region" description="Polar residues" evidence="2">
    <location>
        <begin position="453"/>
        <end position="475"/>
    </location>
</feature>
<feature type="compositionally biased region" description="Pro residues" evidence="2">
    <location>
        <begin position="443"/>
        <end position="452"/>
    </location>
</feature>
<feature type="compositionally biased region" description="Polar residues" evidence="2">
    <location>
        <begin position="299"/>
        <end position="310"/>
    </location>
</feature>
<organism evidence="3 4">
    <name type="scientific">Alosa alosa</name>
    <name type="common">allis shad</name>
    <dbReference type="NCBI Taxonomy" id="278164"/>
    <lineage>
        <taxon>Eukaryota</taxon>
        <taxon>Metazoa</taxon>
        <taxon>Chordata</taxon>
        <taxon>Craniata</taxon>
        <taxon>Vertebrata</taxon>
        <taxon>Euteleostomi</taxon>
        <taxon>Actinopterygii</taxon>
        <taxon>Neopterygii</taxon>
        <taxon>Teleostei</taxon>
        <taxon>Clupei</taxon>
        <taxon>Clupeiformes</taxon>
        <taxon>Clupeoidei</taxon>
        <taxon>Clupeidae</taxon>
        <taxon>Alosa</taxon>
    </lineage>
</organism>
<gene>
    <name evidence="3" type="ORF">AALO_G00090830</name>
</gene>
<feature type="region of interest" description="Disordered" evidence="2">
    <location>
        <begin position="287"/>
        <end position="310"/>
    </location>
</feature>
<accession>A0AAV6GXP9</accession>